<protein>
    <submittedName>
        <fullName evidence="1">O-succinylbenzoate-CoA synthase</fullName>
    </submittedName>
</protein>
<dbReference type="InterPro" id="IPR036849">
    <property type="entry name" value="Enolase-like_C_sf"/>
</dbReference>
<dbReference type="AlphaFoldDB" id="A0A0M2JUS0"/>
<dbReference type="RefSeq" id="WP_046364201.1">
    <property type="nucleotide sequence ID" value="NZ_CALTXN010000042.1"/>
</dbReference>
<name>A0A0M2JUS0_9MYCO</name>
<dbReference type="InterPro" id="IPR029017">
    <property type="entry name" value="Enolase-like_N"/>
</dbReference>
<keyword evidence="2" id="KW-1185">Reference proteome</keyword>
<dbReference type="Gene3D" id="3.20.20.120">
    <property type="entry name" value="Enolase-like C-terminal domain"/>
    <property type="match status" value="1"/>
</dbReference>
<accession>A0A0M2JUS0</accession>
<gene>
    <name evidence="1" type="ORF">WN67_16885</name>
</gene>
<sequence>MRTWIDLDDAPVFAIPAAGGPRYGVLVEGPQGWGEFSPSPGASDELAARWLTAAMEPSTVGWPDALRGRVPVDAARPTVAVGRDIDAAVTLIREAAPDVAHLIDCTAEQAAAIRRRVDLPVAVDADVLAADPQCADVVVLRCGRLGGVRRAMRRAERLGLPALVVFSGTSSIGVAADVALAAALPDLPYACGPVPQWLRDGDVVSSARSLGTSDGYLPAAPMPAGPDATRLGQFLVTDAAVVAQWRDLLRRAAALL</sequence>
<dbReference type="OrthoDB" id="3725747at2"/>
<dbReference type="SUPFAM" id="SSF51604">
    <property type="entry name" value="Enolase C-terminal domain-like"/>
    <property type="match status" value="1"/>
</dbReference>
<dbReference type="Proteomes" id="UP000034150">
    <property type="component" value="Unassembled WGS sequence"/>
</dbReference>
<dbReference type="Gene3D" id="3.30.390.10">
    <property type="entry name" value="Enolase-like, N-terminal domain"/>
    <property type="match status" value="1"/>
</dbReference>
<evidence type="ECO:0000313" key="1">
    <source>
        <dbReference type="EMBL" id="KKF00794.1"/>
    </source>
</evidence>
<reference evidence="1 2" key="1">
    <citation type="journal article" date="2015" name="Genome Announc.">
        <title>Draft Genome Sequence of Mycobacterium obuense Strain UC1, Isolated from Patient Sputum.</title>
        <authorList>
            <person name="Greninger A.L."/>
            <person name="Cunningham G."/>
            <person name="Hsu E.D."/>
            <person name="Yu J.M."/>
            <person name="Chiu C.Y."/>
            <person name="Miller S."/>
        </authorList>
    </citation>
    <scope>NUCLEOTIDE SEQUENCE [LARGE SCALE GENOMIC DNA]</scope>
    <source>
        <strain evidence="1 2">UC1</strain>
    </source>
</reference>
<comment type="caution">
    <text evidence="1">The sequence shown here is derived from an EMBL/GenBank/DDBJ whole genome shotgun (WGS) entry which is preliminary data.</text>
</comment>
<dbReference type="EMBL" id="LAUZ02000062">
    <property type="protein sequence ID" value="KKF00794.1"/>
    <property type="molecule type" value="Genomic_DNA"/>
</dbReference>
<dbReference type="STRING" id="1807.MOBUDSM44075_01108"/>
<dbReference type="PATRIC" id="fig|1807.13.peg.4411"/>
<evidence type="ECO:0000313" key="2">
    <source>
        <dbReference type="Proteomes" id="UP000034150"/>
    </source>
</evidence>
<organism evidence="1 2">
    <name type="scientific">Mycolicibacterium obuense</name>
    <dbReference type="NCBI Taxonomy" id="1807"/>
    <lineage>
        <taxon>Bacteria</taxon>
        <taxon>Bacillati</taxon>
        <taxon>Actinomycetota</taxon>
        <taxon>Actinomycetes</taxon>
        <taxon>Mycobacteriales</taxon>
        <taxon>Mycobacteriaceae</taxon>
        <taxon>Mycolicibacterium</taxon>
    </lineage>
</organism>
<dbReference type="Pfam" id="PF18374">
    <property type="entry name" value="Enolase_like_N"/>
    <property type="match status" value="1"/>
</dbReference>
<proteinExistence type="predicted"/>